<dbReference type="PRINTS" id="PR01846">
    <property type="entry name" value="TRHRFAMILY"/>
</dbReference>
<feature type="transmembrane region" description="Helical" evidence="10">
    <location>
        <begin position="70"/>
        <end position="88"/>
    </location>
</feature>
<evidence type="ECO:0000256" key="5">
    <source>
        <dbReference type="ARBA" id="ARBA00022989"/>
    </source>
</evidence>
<dbReference type="InterPro" id="IPR002120">
    <property type="entry name" value="TRH_rcpt_1"/>
</dbReference>
<feature type="domain" description="G-protein coupled receptors family 1 profile" evidence="11">
    <location>
        <begin position="50"/>
        <end position="330"/>
    </location>
</feature>
<feature type="compositionally biased region" description="Polar residues" evidence="9">
    <location>
        <begin position="416"/>
        <end position="430"/>
    </location>
</feature>
<dbReference type="PRINTS" id="PR00237">
    <property type="entry name" value="GPCRRHODOPSN"/>
</dbReference>
<keyword evidence="8" id="KW-0807">Transducer</keyword>
<dbReference type="SUPFAM" id="SSF81321">
    <property type="entry name" value="Family A G protein-coupled receptor-like"/>
    <property type="match status" value="1"/>
</dbReference>
<feature type="region of interest" description="Disordered" evidence="9">
    <location>
        <begin position="350"/>
        <end position="436"/>
    </location>
</feature>
<evidence type="ECO:0000313" key="13">
    <source>
        <dbReference type="WBParaSite" id="MBELARI_LOCUS20568"/>
    </source>
</evidence>
<evidence type="ECO:0000256" key="10">
    <source>
        <dbReference type="SAM" id="Phobius"/>
    </source>
</evidence>
<reference evidence="13 14" key="1">
    <citation type="submission" date="2024-02" db="UniProtKB">
        <authorList>
            <consortium name="WormBaseParasite"/>
        </authorList>
    </citation>
    <scope>IDENTIFICATION</scope>
</reference>
<evidence type="ECO:0000313" key="14">
    <source>
        <dbReference type="WBParaSite" id="MBELARI_LOCUS2530"/>
    </source>
</evidence>
<sequence>MNLTIESIPRSPTLHITSPSTSQLSDDYTIETRILMTMIFTSLSIIGVVGNAMVVLVVTTVKGMASTTNCYLVSLAIADSTFFVATLPSELMFLHGDGGWYLFGSIGCSFFTSLPYFALTSSVLSITAFTVERYLGICYPYKQLTWCSVARAKTIIKGIWLFSLLYNAPWIYLATIMNEEDGLKICTFALDRDNWSYKAIYLFDFFSFYAIPMLLNIVIYVKIAIQISRCGTKMKHTMNKSLNNNSSPTKSESSQDFHVSGSARQQKGRNSVVKMLAIVVLVFAVCWLPYKAMVMHNSFSHVGNKWDSEAYIFIAKTLVFINCAINPILYNVMSKKFRGAFAQLLKGRRPTRTYNSPKTGTSFLAPRPASSQDRRPSGDEERSLMGSRERFLDEQPPNSPLTHSATNPARKHSQNGHKNSVRFSPRTQLGSPLVSDGIIVEL</sequence>
<feature type="transmembrane region" description="Helical" evidence="10">
    <location>
        <begin position="158"/>
        <end position="177"/>
    </location>
</feature>
<dbReference type="InterPro" id="IPR017452">
    <property type="entry name" value="GPCR_Rhodpsn_7TM"/>
</dbReference>
<dbReference type="PANTHER" id="PTHR46061:SF3">
    <property type="entry name" value="THYROTROPIN-RELEASING HORMONE RECEPTOR"/>
    <property type="match status" value="1"/>
</dbReference>
<comment type="similarity">
    <text evidence="8">Belongs to the G-protein coupled receptor 1 family.</text>
</comment>
<evidence type="ECO:0000259" key="11">
    <source>
        <dbReference type="PROSITE" id="PS50262"/>
    </source>
</evidence>
<accession>A0AAF3F6J1</accession>
<proteinExistence type="inferred from homology"/>
<evidence type="ECO:0000256" key="4">
    <source>
        <dbReference type="ARBA" id="ARBA00022692"/>
    </source>
</evidence>
<dbReference type="Gene3D" id="1.20.1070.10">
    <property type="entry name" value="Rhodopsin 7-helix transmembrane proteins"/>
    <property type="match status" value="1"/>
</dbReference>
<evidence type="ECO:0000256" key="8">
    <source>
        <dbReference type="RuleBase" id="RU000688"/>
    </source>
</evidence>
<dbReference type="PROSITE" id="PS50262">
    <property type="entry name" value="G_PROTEIN_RECEP_F1_2"/>
    <property type="match status" value="1"/>
</dbReference>
<feature type="transmembrane region" description="Helical" evidence="10">
    <location>
        <begin position="34"/>
        <end position="58"/>
    </location>
</feature>
<dbReference type="GO" id="GO:0016020">
    <property type="term" value="C:membrane"/>
    <property type="evidence" value="ECO:0007669"/>
    <property type="project" value="UniProtKB-SubCell"/>
</dbReference>
<keyword evidence="8" id="KW-0297">G-protein coupled receptor</keyword>
<name>A0AAF3F6J1_9BILA</name>
<evidence type="ECO:0000256" key="2">
    <source>
        <dbReference type="ARBA" id="ARBA00004370"/>
    </source>
</evidence>
<feature type="transmembrane region" description="Helical" evidence="10">
    <location>
        <begin position="200"/>
        <end position="225"/>
    </location>
</feature>
<keyword evidence="5 10" id="KW-1133">Transmembrane helix</keyword>
<protein>
    <recommendedName>
        <fullName evidence="3">Thyrotropin-releasing hormone receptor</fullName>
    </recommendedName>
    <alternativeName>
        <fullName evidence="7">Thyroliberin receptor</fullName>
    </alternativeName>
</protein>
<keyword evidence="4 8" id="KW-0812">Transmembrane</keyword>
<dbReference type="InterPro" id="IPR000276">
    <property type="entry name" value="GPCR_Rhodpsn"/>
</dbReference>
<dbReference type="AlphaFoldDB" id="A0AAF3F6J1"/>
<organism evidence="12 14">
    <name type="scientific">Mesorhabditis belari</name>
    <dbReference type="NCBI Taxonomy" id="2138241"/>
    <lineage>
        <taxon>Eukaryota</taxon>
        <taxon>Metazoa</taxon>
        <taxon>Ecdysozoa</taxon>
        <taxon>Nematoda</taxon>
        <taxon>Chromadorea</taxon>
        <taxon>Rhabditida</taxon>
        <taxon>Rhabditina</taxon>
        <taxon>Rhabditomorpha</taxon>
        <taxon>Rhabditoidea</taxon>
        <taxon>Rhabditidae</taxon>
        <taxon>Mesorhabditinae</taxon>
        <taxon>Mesorhabditis</taxon>
    </lineage>
</organism>
<feature type="transmembrane region" description="Helical" evidence="10">
    <location>
        <begin position="310"/>
        <end position="330"/>
    </location>
</feature>
<evidence type="ECO:0000256" key="7">
    <source>
        <dbReference type="ARBA" id="ARBA00032251"/>
    </source>
</evidence>
<dbReference type="WBParaSite" id="MBELARI_LOCUS20568">
    <property type="protein sequence ID" value="MBELARI_LOCUS20568"/>
    <property type="gene ID" value="MBELARI_LOCUS20568"/>
</dbReference>
<feature type="compositionally biased region" description="Basic and acidic residues" evidence="9">
    <location>
        <begin position="372"/>
        <end position="393"/>
    </location>
</feature>
<evidence type="ECO:0000256" key="1">
    <source>
        <dbReference type="ARBA" id="ARBA00004100"/>
    </source>
</evidence>
<evidence type="ECO:0000256" key="3">
    <source>
        <dbReference type="ARBA" id="ARBA00018873"/>
    </source>
</evidence>
<dbReference type="PANTHER" id="PTHR46061">
    <property type="entry name" value="THYROTROPIN-RELEASING HORMONE RECEPTOR"/>
    <property type="match status" value="1"/>
</dbReference>
<feature type="compositionally biased region" description="Polar residues" evidence="9">
    <location>
        <begin position="352"/>
        <end position="362"/>
    </location>
</feature>
<keyword evidence="8" id="KW-0675">Receptor</keyword>
<comment type="function">
    <text evidence="1">Receptor for thyrotropin-releasing hormone (TRH). Upon ligand binding, this G-protein-coupled receptor triggers activation of the phosphatidylinositol (IP3)-calcium-protein kinase C (PKC) pathway.</text>
</comment>
<keyword evidence="12" id="KW-1185">Reference proteome</keyword>
<evidence type="ECO:0000313" key="12">
    <source>
        <dbReference type="Proteomes" id="UP000887575"/>
    </source>
</evidence>
<feature type="region of interest" description="Disordered" evidence="9">
    <location>
        <begin position="241"/>
        <end position="263"/>
    </location>
</feature>
<keyword evidence="6 10" id="KW-0472">Membrane</keyword>
<dbReference type="Pfam" id="PF00001">
    <property type="entry name" value="7tm_1"/>
    <property type="match status" value="1"/>
</dbReference>
<dbReference type="WBParaSite" id="MBELARI_LOCUS2530">
    <property type="protein sequence ID" value="MBELARI_LOCUS2530"/>
    <property type="gene ID" value="MBELARI_LOCUS2530"/>
</dbReference>
<dbReference type="GO" id="GO:0004997">
    <property type="term" value="F:thyrotropin-releasing hormone receptor activity"/>
    <property type="evidence" value="ECO:0007669"/>
    <property type="project" value="InterPro"/>
</dbReference>
<evidence type="ECO:0000256" key="6">
    <source>
        <dbReference type="ARBA" id="ARBA00023136"/>
    </source>
</evidence>
<comment type="subcellular location">
    <subcellularLocation>
        <location evidence="2">Membrane</location>
    </subcellularLocation>
</comment>
<dbReference type="PROSITE" id="PS00237">
    <property type="entry name" value="G_PROTEIN_RECEP_F1_1"/>
    <property type="match status" value="1"/>
</dbReference>
<feature type="transmembrane region" description="Helical" evidence="10">
    <location>
        <begin position="272"/>
        <end position="290"/>
    </location>
</feature>
<evidence type="ECO:0000256" key="9">
    <source>
        <dbReference type="SAM" id="MobiDB-lite"/>
    </source>
</evidence>
<dbReference type="Proteomes" id="UP000887575">
    <property type="component" value="Unassembled WGS sequence"/>
</dbReference>